<evidence type="ECO:0000313" key="1">
    <source>
        <dbReference type="EMBL" id="CDW86158.1"/>
    </source>
</evidence>
<dbReference type="PANTHER" id="PTHR24114">
    <property type="entry name" value="LEUCINE RICH REPEAT FAMILY PROTEIN"/>
    <property type="match status" value="1"/>
</dbReference>
<dbReference type="EMBL" id="CCKQ01014402">
    <property type="protein sequence ID" value="CDW86158.1"/>
    <property type="molecule type" value="Genomic_DNA"/>
</dbReference>
<dbReference type="AlphaFoldDB" id="A0A078AZB8"/>
<organism evidence="1 2">
    <name type="scientific">Stylonychia lemnae</name>
    <name type="common">Ciliate</name>
    <dbReference type="NCBI Taxonomy" id="5949"/>
    <lineage>
        <taxon>Eukaryota</taxon>
        <taxon>Sar</taxon>
        <taxon>Alveolata</taxon>
        <taxon>Ciliophora</taxon>
        <taxon>Intramacronucleata</taxon>
        <taxon>Spirotrichea</taxon>
        <taxon>Stichotrichia</taxon>
        <taxon>Sporadotrichida</taxon>
        <taxon>Oxytrichidae</taxon>
        <taxon>Stylonychinae</taxon>
        <taxon>Stylonychia</taxon>
    </lineage>
</organism>
<dbReference type="InterPro" id="IPR001611">
    <property type="entry name" value="Leu-rich_rpt"/>
</dbReference>
<dbReference type="Proteomes" id="UP000039865">
    <property type="component" value="Unassembled WGS sequence"/>
</dbReference>
<dbReference type="PROSITE" id="PS51450">
    <property type="entry name" value="LRR"/>
    <property type="match status" value="1"/>
</dbReference>
<proteinExistence type="predicted"/>
<dbReference type="InterPro" id="IPR052394">
    <property type="entry name" value="LRR-containing"/>
</dbReference>
<protein>
    <submittedName>
        <fullName evidence="1">Protein nlrc3</fullName>
    </submittedName>
</protein>
<gene>
    <name evidence="1" type="primary">Contig4978.g5322</name>
    <name evidence="1" type="ORF">STYLEM_15249</name>
</gene>
<dbReference type="Gene3D" id="3.80.10.10">
    <property type="entry name" value="Ribonuclease Inhibitor"/>
    <property type="match status" value="1"/>
</dbReference>
<dbReference type="InParanoid" id="A0A078AZB8"/>
<dbReference type="SUPFAM" id="SSF52047">
    <property type="entry name" value="RNI-like"/>
    <property type="match status" value="2"/>
</dbReference>
<dbReference type="InterPro" id="IPR032675">
    <property type="entry name" value="LRR_dom_sf"/>
</dbReference>
<reference evidence="1 2" key="1">
    <citation type="submission" date="2014-06" db="EMBL/GenBank/DDBJ databases">
        <authorList>
            <person name="Swart Estienne"/>
        </authorList>
    </citation>
    <scope>NUCLEOTIDE SEQUENCE [LARGE SCALE GENOMIC DNA]</scope>
    <source>
        <strain evidence="1 2">130c</strain>
    </source>
</reference>
<sequence>MEPLNQINTDADQPRSAPSLLAKSKYCFFNILSYYYSRAEAKMLLKRLSQRGRDLCQDTYLNLLKPLAYNLEIRSPQQIIVLHRFTNNFFFDDEIQLELYLDFNRLEERTVISLIKAIQDCSNIAILKVAGSPNPVFAHNLFEMLGTNKTIKEIDVNIEFFKPNNFLVLQHSLSKNSILEKISLRKCSVSNTDIELIVRGMNSNPSRPIKAFELHDIILPSQSIKALTSYLSEIDPKSFKEFSLSFVQNVDSDDLTLMLSKNQNLEKVHIRSCFFDKNLSLHNLKDHRNIQELLISNINIDSTLIQNLALTINETLIKKLIIDSCKGSIQDFAWVKLGNQIGQSQTLTHLEISNFASNNLHFLTAGIVQNKSLWTLIIEQCKLQTIALAPITNLVSQNKNLRTLKLGHNNFTNTLELLQLSKALALNQSILELDLNSNQHIPMEFYNFLQVNQSLRYLRMAMQSNHLQILLSILKDNHGLQSIDLMQTRFSYQQIEEIEKLKHVKIYYYDDKM</sequence>
<accession>A0A078AZB8</accession>
<name>A0A078AZB8_STYLE</name>
<dbReference type="PANTHER" id="PTHR24114:SF2">
    <property type="entry name" value="F-BOX DOMAIN-CONTAINING PROTEIN-RELATED"/>
    <property type="match status" value="1"/>
</dbReference>
<keyword evidence="2" id="KW-1185">Reference proteome</keyword>
<evidence type="ECO:0000313" key="2">
    <source>
        <dbReference type="Proteomes" id="UP000039865"/>
    </source>
</evidence>